<dbReference type="EMBL" id="MU117983">
    <property type="protein sequence ID" value="KAF9650624.1"/>
    <property type="molecule type" value="Genomic_DNA"/>
</dbReference>
<sequence>MRTGKRVKVRRSLAVASPVACQWHERILGVNPELEPCAKPSPPRWLAQSQPSEPLLL</sequence>
<protein>
    <submittedName>
        <fullName evidence="1">Uncharacterized protein</fullName>
    </submittedName>
</protein>
<proteinExistence type="predicted"/>
<organism evidence="1 2">
    <name type="scientific">Thelephora ganbajun</name>
    <name type="common">Ganba fungus</name>
    <dbReference type="NCBI Taxonomy" id="370292"/>
    <lineage>
        <taxon>Eukaryota</taxon>
        <taxon>Fungi</taxon>
        <taxon>Dikarya</taxon>
        <taxon>Basidiomycota</taxon>
        <taxon>Agaricomycotina</taxon>
        <taxon>Agaricomycetes</taxon>
        <taxon>Thelephorales</taxon>
        <taxon>Thelephoraceae</taxon>
        <taxon>Thelephora</taxon>
    </lineage>
</organism>
<reference evidence="1" key="1">
    <citation type="submission" date="2019-10" db="EMBL/GenBank/DDBJ databases">
        <authorList>
            <consortium name="DOE Joint Genome Institute"/>
            <person name="Kuo A."/>
            <person name="Miyauchi S."/>
            <person name="Kiss E."/>
            <person name="Drula E."/>
            <person name="Kohler A."/>
            <person name="Sanchez-Garcia M."/>
            <person name="Andreopoulos B."/>
            <person name="Barry K.W."/>
            <person name="Bonito G."/>
            <person name="Buee M."/>
            <person name="Carver A."/>
            <person name="Chen C."/>
            <person name="Cichocki N."/>
            <person name="Clum A."/>
            <person name="Culley D."/>
            <person name="Crous P.W."/>
            <person name="Fauchery L."/>
            <person name="Girlanda M."/>
            <person name="Hayes R."/>
            <person name="Keri Z."/>
            <person name="Labutti K."/>
            <person name="Lipzen A."/>
            <person name="Lombard V."/>
            <person name="Magnuson J."/>
            <person name="Maillard F."/>
            <person name="Morin E."/>
            <person name="Murat C."/>
            <person name="Nolan M."/>
            <person name="Ohm R."/>
            <person name="Pangilinan J."/>
            <person name="Pereira M."/>
            <person name="Perotto S."/>
            <person name="Peter M."/>
            <person name="Riley R."/>
            <person name="Sitrit Y."/>
            <person name="Stielow B."/>
            <person name="Szollosi G."/>
            <person name="Zifcakova L."/>
            <person name="Stursova M."/>
            <person name="Spatafora J.W."/>
            <person name="Tedersoo L."/>
            <person name="Vaario L.-M."/>
            <person name="Yamada A."/>
            <person name="Yan M."/>
            <person name="Wang P."/>
            <person name="Xu J."/>
            <person name="Bruns T."/>
            <person name="Baldrian P."/>
            <person name="Vilgalys R."/>
            <person name="Henrissat B."/>
            <person name="Grigoriev I.V."/>
            <person name="Hibbett D."/>
            <person name="Nagy L.G."/>
            <person name="Martin F.M."/>
        </authorList>
    </citation>
    <scope>NUCLEOTIDE SEQUENCE</scope>
    <source>
        <strain evidence="1">P2</strain>
    </source>
</reference>
<evidence type="ECO:0000313" key="2">
    <source>
        <dbReference type="Proteomes" id="UP000886501"/>
    </source>
</evidence>
<feature type="non-terminal residue" evidence="1">
    <location>
        <position position="1"/>
    </location>
</feature>
<dbReference type="Proteomes" id="UP000886501">
    <property type="component" value="Unassembled WGS sequence"/>
</dbReference>
<evidence type="ECO:0000313" key="1">
    <source>
        <dbReference type="EMBL" id="KAF9650624.1"/>
    </source>
</evidence>
<accession>A0ACB6ZM46</accession>
<name>A0ACB6ZM46_THEGA</name>
<reference evidence="1" key="2">
    <citation type="journal article" date="2020" name="Nat. Commun.">
        <title>Large-scale genome sequencing of mycorrhizal fungi provides insights into the early evolution of symbiotic traits.</title>
        <authorList>
            <person name="Miyauchi S."/>
            <person name="Kiss E."/>
            <person name="Kuo A."/>
            <person name="Drula E."/>
            <person name="Kohler A."/>
            <person name="Sanchez-Garcia M."/>
            <person name="Morin E."/>
            <person name="Andreopoulos B."/>
            <person name="Barry K.W."/>
            <person name="Bonito G."/>
            <person name="Buee M."/>
            <person name="Carver A."/>
            <person name="Chen C."/>
            <person name="Cichocki N."/>
            <person name="Clum A."/>
            <person name="Culley D."/>
            <person name="Crous P.W."/>
            <person name="Fauchery L."/>
            <person name="Girlanda M."/>
            <person name="Hayes R.D."/>
            <person name="Keri Z."/>
            <person name="LaButti K."/>
            <person name="Lipzen A."/>
            <person name="Lombard V."/>
            <person name="Magnuson J."/>
            <person name="Maillard F."/>
            <person name="Murat C."/>
            <person name="Nolan M."/>
            <person name="Ohm R.A."/>
            <person name="Pangilinan J."/>
            <person name="Pereira M.F."/>
            <person name="Perotto S."/>
            <person name="Peter M."/>
            <person name="Pfister S."/>
            <person name="Riley R."/>
            <person name="Sitrit Y."/>
            <person name="Stielow J.B."/>
            <person name="Szollosi G."/>
            <person name="Zifcakova L."/>
            <person name="Stursova M."/>
            <person name="Spatafora J.W."/>
            <person name="Tedersoo L."/>
            <person name="Vaario L.M."/>
            <person name="Yamada A."/>
            <person name="Yan M."/>
            <person name="Wang P."/>
            <person name="Xu J."/>
            <person name="Bruns T."/>
            <person name="Baldrian P."/>
            <person name="Vilgalys R."/>
            <person name="Dunand C."/>
            <person name="Henrissat B."/>
            <person name="Grigoriev I.V."/>
            <person name="Hibbett D."/>
            <person name="Nagy L.G."/>
            <person name="Martin F.M."/>
        </authorList>
    </citation>
    <scope>NUCLEOTIDE SEQUENCE</scope>
    <source>
        <strain evidence="1">P2</strain>
    </source>
</reference>
<keyword evidence="2" id="KW-1185">Reference proteome</keyword>
<gene>
    <name evidence="1" type="ORF">BDM02DRAFT_3111927</name>
</gene>
<comment type="caution">
    <text evidence="1">The sequence shown here is derived from an EMBL/GenBank/DDBJ whole genome shotgun (WGS) entry which is preliminary data.</text>
</comment>